<proteinExistence type="predicted"/>
<sequence length="61" mass="7066">MTITLYNPTLPLKMGDRYLPSPSCYMLTRTLLNLNLWLDNPPLVLQNLHDSPLQHHHLTSL</sequence>
<evidence type="ECO:0000313" key="1">
    <source>
        <dbReference type="EMBL" id="JAD55032.1"/>
    </source>
</evidence>
<reference evidence="1" key="1">
    <citation type="submission" date="2014-09" db="EMBL/GenBank/DDBJ databases">
        <authorList>
            <person name="Magalhaes I.L.F."/>
            <person name="Oliveira U."/>
            <person name="Santos F.R."/>
            <person name="Vidigal T.H.D.A."/>
            <person name="Brescovit A.D."/>
            <person name="Santos A.J."/>
        </authorList>
    </citation>
    <scope>NUCLEOTIDE SEQUENCE</scope>
    <source>
        <tissue evidence="1">Shoot tissue taken approximately 20 cm above the soil surface</tissue>
    </source>
</reference>
<name>A0A0A9B6V5_ARUDO</name>
<dbReference type="AlphaFoldDB" id="A0A0A9B6V5"/>
<protein>
    <submittedName>
        <fullName evidence="1">Uncharacterized protein</fullName>
    </submittedName>
</protein>
<organism evidence="1">
    <name type="scientific">Arundo donax</name>
    <name type="common">Giant reed</name>
    <name type="synonym">Donax arundinaceus</name>
    <dbReference type="NCBI Taxonomy" id="35708"/>
    <lineage>
        <taxon>Eukaryota</taxon>
        <taxon>Viridiplantae</taxon>
        <taxon>Streptophyta</taxon>
        <taxon>Embryophyta</taxon>
        <taxon>Tracheophyta</taxon>
        <taxon>Spermatophyta</taxon>
        <taxon>Magnoliopsida</taxon>
        <taxon>Liliopsida</taxon>
        <taxon>Poales</taxon>
        <taxon>Poaceae</taxon>
        <taxon>PACMAD clade</taxon>
        <taxon>Arundinoideae</taxon>
        <taxon>Arundineae</taxon>
        <taxon>Arundo</taxon>
    </lineage>
</organism>
<reference evidence="1" key="2">
    <citation type="journal article" date="2015" name="Data Brief">
        <title>Shoot transcriptome of the giant reed, Arundo donax.</title>
        <authorList>
            <person name="Barrero R.A."/>
            <person name="Guerrero F.D."/>
            <person name="Moolhuijzen P."/>
            <person name="Goolsby J.A."/>
            <person name="Tidwell J."/>
            <person name="Bellgard S.E."/>
            <person name="Bellgard M.I."/>
        </authorList>
    </citation>
    <scope>NUCLEOTIDE SEQUENCE</scope>
    <source>
        <tissue evidence="1">Shoot tissue taken approximately 20 cm above the soil surface</tissue>
    </source>
</reference>
<accession>A0A0A9B6V5</accession>
<dbReference type="EMBL" id="GBRH01242863">
    <property type="protein sequence ID" value="JAD55032.1"/>
    <property type="molecule type" value="Transcribed_RNA"/>
</dbReference>